<dbReference type="AlphaFoldDB" id="A0A3D8K7J2"/>
<dbReference type="SUPFAM" id="SSF53474">
    <property type="entry name" value="alpha/beta-Hydrolases"/>
    <property type="match status" value="1"/>
</dbReference>
<comment type="caution">
    <text evidence="3">The sequence shown here is derived from an EMBL/GenBank/DDBJ whole genome shotgun (WGS) entry which is preliminary data.</text>
</comment>
<gene>
    <name evidence="3" type="ORF">DWV00_03905</name>
</gene>
<dbReference type="PRINTS" id="PR00412">
    <property type="entry name" value="EPOXHYDRLASE"/>
</dbReference>
<dbReference type="InterPro" id="IPR029058">
    <property type="entry name" value="AB_hydrolase_fold"/>
</dbReference>
<dbReference type="InterPro" id="IPR000073">
    <property type="entry name" value="AB_hydrolase_1"/>
</dbReference>
<evidence type="ECO:0000313" key="4">
    <source>
        <dbReference type="Proteomes" id="UP000256838"/>
    </source>
</evidence>
<dbReference type="InterPro" id="IPR000639">
    <property type="entry name" value="Epox_hydrolase-like"/>
</dbReference>
<feature type="domain" description="AB hydrolase-1" evidence="2">
    <location>
        <begin position="40"/>
        <end position="324"/>
    </location>
</feature>
<name>A0A3D8K7J2_9BURK</name>
<protein>
    <submittedName>
        <fullName evidence="3">Alpha/beta hydrolase</fullName>
    </submittedName>
</protein>
<keyword evidence="1 3" id="KW-0378">Hydrolase</keyword>
<dbReference type="OrthoDB" id="2987348at2"/>
<reference evidence="3 4" key="1">
    <citation type="submission" date="2018-08" db="EMBL/GenBank/DDBJ databases">
        <title>Paraburkholderia sp. DHOM06 isolated from forest soil.</title>
        <authorList>
            <person name="Gao Z.-H."/>
            <person name="Qiu L.-H."/>
        </authorList>
    </citation>
    <scope>NUCLEOTIDE SEQUENCE [LARGE SCALE GENOMIC DNA]</scope>
    <source>
        <strain evidence="3 4">DHOM06</strain>
    </source>
</reference>
<dbReference type="PANTHER" id="PTHR43329">
    <property type="entry name" value="EPOXIDE HYDROLASE"/>
    <property type="match status" value="1"/>
</dbReference>
<organism evidence="3 4">
    <name type="scientific">Trinickia dinghuensis</name>
    <dbReference type="NCBI Taxonomy" id="2291023"/>
    <lineage>
        <taxon>Bacteria</taxon>
        <taxon>Pseudomonadati</taxon>
        <taxon>Pseudomonadota</taxon>
        <taxon>Betaproteobacteria</taxon>
        <taxon>Burkholderiales</taxon>
        <taxon>Burkholderiaceae</taxon>
        <taxon>Trinickia</taxon>
    </lineage>
</organism>
<dbReference type="GO" id="GO:0016787">
    <property type="term" value="F:hydrolase activity"/>
    <property type="evidence" value="ECO:0007669"/>
    <property type="project" value="UniProtKB-KW"/>
</dbReference>
<accession>A0A3D8K7J2</accession>
<keyword evidence="4" id="KW-1185">Reference proteome</keyword>
<dbReference type="Proteomes" id="UP000256838">
    <property type="component" value="Unassembled WGS sequence"/>
</dbReference>
<dbReference type="Pfam" id="PF00561">
    <property type="entry name" value="Abhydrolase_1"/>
    <property type="match status" value="1"/>
</dbReference>
<dbReference type="PRINTS" id="PR00111">
    <property type="entry name" value="ABHYDROLASE"/>
</dbReference>
<evidence type="ECO:0000256" key="1">
    <source>
        <dbReference type="ARBA" id="ARBA00022801"/>
    </source>
</evidence>
<evidence type="ECO:0000259" key="2">
    <source>
        <dbReference type="Pfam" id="PF00561"/>
    </source>
</evidence>
<evidence type="ECO:0000313" key="3">
    <source>
        <dbReference type="EMBL" id="RDV00887.1"/>
    </source>
</evidence>
<proteinExistence type="predicted"/>
<sequence>MLRFCVILCNCRSAIVYAFTQSFIETNGIRLNVAAQGAGPLVLLLHGFPETSYAWRHQLAGLSNAGFRAVAPDLRGFGLSACPMEPRLYTTLDIVGDLVGMLDALGERDAVVMGNDWGATIAWQAALLRPDRFRAVVALGVPMMGRAPIAPSQIFPLTEQAWFYTHYFSQPGQAESELERDVAATLRKLYFWASGDAGPRDHKTPNPFGLVSRQAGLLGALPDPESLPAWLDDTGFDAFVKAFKASGFRGGLNYYRNLDRNWELQAAFNGRLIQTPALYLVGEYDTGLAIPGMHEIIGAMPKLVPNLRDSEIIPRAGHWLQQEAPDRVNAAIIDFLRKL</sequence>
<dbReference type="Gene3D" id="3.40.50.1820">
    <property type="entry name" value="alpha/beta hydrolase"/>
    <property type="match status" value="1"/>
</dbReference>
<dbReference type="EMBL" id="QRGA01000001">
    <property type="protein sequence ID" value="RDV00887.1"/>
    <property type="molecule type" value="Genomic_DNA"/>
</dbReference>